<gene>
    <name evidence="2" type="ORF">HYH03_005539</name>
</gene>
<feature type="region of interest" description="Disordered" evidence="1">
    <location>
        <begin position="134"/>
        <end position="204"/>
    </location>
</feature>
<sequence length="204" mass="22615">MVAPAAYKLRKTLKQYDEAANAPVRKAIKMLTKVIQKVSDDPHKLALMPEDKELWIEAVGNSYGSNRDFPGLVGNRWLQTLQKNGVASCGYDKVDWDKLLQKLLAAEAKLATHSMSLVHMAELTTVIKALEAAAPESGGGQSEDDESSGDEPHEEHAKKGKEGKEGKDHEEHVKHPKMGKEGKEHKEGKEGKEHKEKEHKGKDH</sequence>
<evidence type="ECO:0000256" key="1">
    <source>
        <dbReference type="SAM" id="MobiDB-lite"/>
    </source>
</evidence>
<organism evidence="2 3">
    <name type="scientific">Edaphochlamys debaryana</name>
    <dbReference type="NCBI Taxonomy" id="47281"/>
    <lineage>
        <taxon>Eukaryota</taxon>
        <taxon>Viridiplantae</taxon>
        <taxon>Chlorophyta</taxon>
        <taxon>core chlorophytes</taxon>
        <taxon>Chlorophyceae</taxon>
        <taxon>CS clade</taxon>
        <taxon>Chlamydomonadales</taxon>
        <taxon>Chlamydomonadales incertae sedis</taxon>
        <taxon>Edaphochlamys</taxon>
    </lineage>
</organism>
<accession>A0A835Y5D1</accession>
<keyword evidence="3" id="KW-1185">Reference proteome</keyword>
<dbReference type="Proteomes" id="UP000612055">
    <property type="component" value="Unassembled WGS sequence"/>
</dbReference>
<protein>
    <submittedName>
        <fullName evidence="2">Uncharacterized protein</fullName>
    </submittedName>
</protein>
<dbReference type="EMBL" id="JAEHOE010000019">
    <property type="protein sequence ID" value="KAG2496306.1"/>
    <property type="molecule type" value="Genomic_DNA"/>
</dbReference>
<evidence type="ECO:0000313" key="3">
    <source>
        <dbReference type="Proteomes" id="UP000612055"/>
    </source>
</evidence>
<proteinExistence type="predicted"/>
<reference evidence="2" key="1">
    <citation type="journal article" date="2020" name="bioRxiv">
        <title>Comparative genomics of Chlamydomonas.</title>
        <authorList>
            <person name="Craig R.J."/>
            <person name="Hasan A.R."/>
            <person name="Ness R.W."/>
            <person name="Keightley P.D."/>
        </authorList>
    </citation>
    <scope>NUCLEOTIDE SEQUENCE</scope>
    <source>
        <strain evidence="2">CCAP 11/70</strain>
    </source>
</reference>
<name>A0A835Y5D1_9CHLO</name>
<feature type="compositionally biased region" description="Basic and acidic residues" evidence="1">
    <location>
        <begin position="150"/>
        <end position="204"/>
    </location>
</feature>
<dbReference type="AlphaFoldDB" id="A0A835Y5D1"/>
<comment type="caution">
    <text evidence="2">The sequence shown here is derived from an EMBL/GenBank/DDBJ whole genome shotgun (WGS) entry which is preliminary data.</text>
</comment>
<evidence type="ECO:0000313" key="2">
    <source>
        <dbReference type="EMBL" id="KAG2496306.1"/>
    </source>
</evidence>